<evidence type="ECO:0000313" key="2">
    <source>
        <dbReference type="EMBL" id="SEW30116.1"/>
    </source>
</evidence>
<evidence type="ECO:0000256" key="1">
    <source>
        <dbReference type="SAM" id="MobiDB-lite"/>
    </source>
</evidence>
<dbReference type="STRING" id="355548.SAMN04487945_2895"/>
<keyword evidence="3" id="KW-1185">Reference proteome</keyword>
<reference evidence="2 3" key="1">
    <citation type="submission" date="2016-10" db="EMBL/GenBank/DDBJ databases">
        <authorList>
            <person name="de Groot N.N."/>
        </authorList>
    </citation>
    <scope>NUCLEOTIDE SEQUENCE [LARGE SCALE GENOMIC DNA]</scope>
    <source>
        <strain evidence="2 3">CGMCC 1.5337</strain>
    </source>
</reference>
<dbReference type="Pfam" id="PF24372">
    <property type="entry name" value="DUF7528"/>
    <property type="match status" value="1"/>
</dbReference>
<accession>A0A1I0QS41</accession>
<dbReference type="Proteomes" id="UP000198518">
    <property type="component" value="Unassembled WGS sequence"/>
</dbReference>
<name>A0A1I0QS41_9EURY</name>
<dbReference type="InterPro" id="IPR055950">
    <property type="entry name" value="DUF7528"/>
</dbReference>
<feature type="region of interest" description="Disordered" evidence="1">
    <location>
        <begin position="139"/>
        <end position="171"/>
    </location>
</feature>
<organism evidence="2 3">
    <name type="scientific">Halobacterium jilantaiense</name>
    <dbReference type="NCBI Taxonomy" id="355548"/>
    <lineage>
        <taxon>Archaea</taxon>
        <taxon>Methanobacteriati</taxon>
        <taxon>Methanobacteriota</taxon>
        <taxon>Stenosarchaea group</taxon>
        <taxon>Halobacteria</taxon>
        <taxon>Halobacteriales</taxon>
        <taxon>Halobacteriaceae</taxon>
        <taxon>Halobacterium</taxon>
    </lineage>
</organism>
<dbReference type="RefSeq" id="WP_245708180.1">
    <property type="nucleotide sequence ID" value="NZ_FOJA01000001.1"/>
</dbReference>
<protein>
    <submittedName>
        <fullName evidence="2">Uncharacterized protein</fullName>
    </submittedName>
</protein>
<sequence>MRLVEKFSGSPDLRAERRGDRVVVALDCDDDADELVLSTDDAEQLRDSLTDALTARESFVNTAGVRRPDGSYVVERRGADSAGNRKVFESFDALRRRCRRLPETFTAEDLSATGLTAGRRHMVLWHLVEHPAFPVALASRQPLTAEKTAGDDAGRSTRQDGEKTATGVAEP</sequence>
<feature type="compositionally biased region" description="Basic and acidic residues" evidence="1">
    <location>
        <begin position="148"/>
        <end position="163"/>
    </location>
</feature>
<proteinExistence type="predicted"/>
<gene>
    <name evidence="2" type="ORF">SAMN04487945_2895</name>
</gene>
<evidence type="ECO:0000313" key="3">
    <source>
        <dbReference type="Proteomes" id="UP000198518"/>
    </source>
</evidence>
<dbReference type="EMBL" id="FOJA01000001">
    <property type="protein sequence ID" value="SEW30116.1"/>
    <property type="molecule type" value="Genomic_DNA"/>
</dbReference>
<dbReference type="AlphaFoldDB" id="A0A1I0QS41"/>